<evidence type="ECO:0000313" key="3">
    <source>
        <dbReference type="Proteomes" id="UP000056750"/>
    </source>
</evidence>
<feature type="signal peptide" evidence="1">
    <location>
        <begin position="1"/>
        <end position="27"/>
    </location>
</feature>
<dbReference type="Proteomes" id="UP000056750">
    <property type="component" value="Plasmid pASTE61-200"/>
</dbReference>
<evidence type="ECO:0008006" key="4">
    <source>
        <dbReference type="Google" id="ProtNLM"/>
    </source>
</evidence>
<sequence length="129" mass="14251">MDKLKLSKRFIHIIFIITMIVSQSAQAFSAANMPCSQDDMVMPSMSELDTYSSSDTKSEMDNDEIDSRDLNCCAKDCCCPAALLTIAVLIDDDLSVEPNFTEIKGASFISAFTSIFPAQLQRPPKRLTV</sequence>
<evidence type="ECO:0000313" key="2">
    <source>
        <dbReference type="EMBL" id="AMJ76667.1"/>
    </source>
</evidence>
<organism evidence="2 3">
    <name type="scientific">Alteromonas stellipolaris</name>
    <dbReference type="NCBI Taxonomy" id="233316"/>
    <lineage>
        <taxon>Bacteria</taxon>
        <taxon>Pseudomonadati</taxon>
        <taxon>Pseudomonadota</taxon>
        <taxon>Gammaproteobacteria</taxon>
        <taxon>Alteromonadales</taxon>
        <taxon>Alteromonadaceae</taxon>
        <taxon>Alteromonas/Salinimonas group</taxon>
        <taxon>Alteromonas</taxon>
    </lineage>
</organism>
<proteinExistence type="predicted"/>
<keyword evidence="2" id="KW-0614">Plasmid</keyword>
<name>A0ABM5YQB1_9ALTE</name>
<keyword evidence="1" id="KW-0732">Signal</keyword>
<feature type="chain" id="PRO_5047359839" description="CopL family metal-binding regulatory protein" evidence="1">
    <location>
        <begin position="28"/>
        <end position="129"/>
    </location>
</feature>
<gene>
    <name evidence="2" type="ORF">AVL57_00535</name>
</gene>
<dbReference type="EMBL" id="CP013927">
    <property type="protein sequence ID" value="AMJ76667.1"/>
    <property type="molecule type" value="Genomic_DNA"/>
</dbReference>
<geneLocation type="plasmid" evidence="2 3">
    <name>pASTE61-200</name>
</geneLocation>
<accession>A0ABM5YQB1</accession>
<protein>
    <recommendedName>
        <fullName evidence="4">CopL family metal-binding regulatory protein</fullName>
    </recommendedName>
</protein>
<reference evidence="2 3" key="1">
    <citation type="submission" date="2015-12" db="EMBL/GenBank/DDBJ databases">
        <title>Intraspecies pangenome expansion in the marine bacterium Alteromonas.</title>
        <authorList>
            <person name="Lopez-Perez M."/>
            <person name="Rodriguez-Valera F."/>
        </authorList>
    </citation>
    <scope>NUCLEOTIDE SEQUENCE [LARGE SCALE GENOMIC DNA]</scope>
    <source>
        <strain evidence="2 3">LMG 21861</strain>
        <plasmid evidence="2 3">pASTE61-200</plasmid>
    </source>
</reference>
<evidence type="ECO:0000256" key="1">
    <source>
        <dbReference type="SAM" id="SignalP"/>
    </source>
</evidence>
<keyword evidence="3" id="KW-1185">Reference proteome</keyword>